<feature type="region of interest" description="Disordered" evidence="4">
    <location>
        <begin position="79"/>
        <end position="101"/>
    </location>
</feature>
<dbReference type="AlphaFoldDB" id="A0ABD1Z1K0"/>
<dbReference type="GO" id="GO:0005737">
    <property type="term" value="C:cytoplasm"/>
    <property type="evidence" value="ECO:0007669"/>
    <property type="project" value="UniProtKB-SubCell"/>
</dbReference>
<evidence type="ECO:0000313" key="5">
    <source>
        <dbReference type="EMBL" id="KAL2641661.1"/>
    </source>
</evidence>
<dbReference type="InterPro" id="IPR024792">
    <property type="entry name" value="RhoGDI_dom_sf"/>
</dbReference>
<evidence type="ECO:0000256" key="4">
    <source>
        <dbReference type="SAM" id="MobiDB-lite"/>
    </source>
</evidence>
<organism evidence="5 6">
    <name type="scientific">Riccia fluitans</name>
    <dbReference type="NCBI Taxonomy" id="41844"/>
    <lineage>
        <taxon>Eukaryota</taxon>
        <taxon>Viridiplantae</taxon>
        <taxon>Streptophyta</taxon>
        <taxon>Embryophyta</taxon>
        <taxon>Marchantiophyta</taxon>
        <taxon>Marchantiopsida</taxon>
        <taxon>Marchantiidae</taxon>
        <taxon>Marchantiales</taxon>
        <taxon>Ricciaceae</taxon>
        <taxon>Riccia</taxon>
    </lineage>
</organism>
<dbReference type="InterPro" id="IPR014756">
    <property type="entry name" value="Ig_E-set"/>
</dbReference>
<evidence type="ECO:0008006" key="7">
    <source>
        <dbReference type="Google" id="ProtNLM"/>
    </source>
</evidence>
<sequence length="287" mass="32105">MSVLVAALARTKNFASGSKSESKSSKSDKSKSKDVASAASVSEAEPSDASASVIAEEEKDSYPDELGYPTELVRSFSKHSVCDSETDDEENHTADEYVLGPNNLGPIVPLKEQLERDKEDESLRRWKEQLLGQVRMDSEGVEPEVKFLTLGMTSPGRPDITIPLPFQKNSKGVTFTLKEGSLYRLKFTFEVHNNIVSGLKYIHSVWKGAVQVDHTKVMLGTFSPQVEPYTHVMEEETTPSGVLARGAYTAKSKFVDDDDKCYLEIDYVFEIRKDWTHHQRKWSLGAF</sequence>
<comment type="similarity">
    <text evidence="2">Belongs to the Rho GDI family.</text>
</comment>
<protein>
    <recommendedName>
        <fullName evidence="7">Rho GDP-dissociation inhibitor 1</fullName>
    </recommendedName>
</protein>
<evidence type="ECO:0000256" key="1">
    <source>
        <dbReference type="ARBA" id="ARBA00004496"/>
    </source>
</evidence>
<comment type="caution">
    <text evidence="5">The sequence shown here is derived from an EMBL/GenBank/DDBJ whole genome shotgun (WGS) entry which is preliminary data.</text>
</comment>
<evidence type="ECO:0000256" key="2">
    <source>
        <dbReference type="ARBA" id="ARBA00009758"/>
    </source>
</evidence>
<name>A0ABD1Z1K0_9MARC</name>
<proteinExistence type="inferred from homology"/>
<accession>A0ABD1Z1K0</accession>
<dbReference type="SUPFAM" id="SSF81296">
    <property type="entry name" value="E set domains"/>
    <property type="match status" value="1"/>
</dbReference>
<evidence type="ECO:0000256" key="3">
    <source>
        <dbReference type="ARBA" id="ARBA00022490"/>
    </source>
</evidence>
<comment type="subcellular location">
    <subcellularLocation>
        <location evidence="1">Cytoplasm</location>
    </subcellularLocation>
</comment>
<dbReference type="PRINTS" id="PR00492">
    <property type="entry name" value="RHOGDI"/>
</dbReference>
<dbReference type="FunFam" id="2.70.50.30:FF:000002">
    <property type="entry name" value="Rho GDP-dissociation inhibitor 1"/>
    <property type="match status" value="1"/>
</dbReference>
<keyword evidence="3" id="KW-0963">Cytoplasm</keyword>
<feature type="compositionally biased region" description="Low complexity" evidence="4">
    <location>
        <begin position="35"/>
        <end position="53"/>
    </location>
</feature>
<dbReference type="Pfam" id="PF02115">
    <property type="entry name" value="Rho_GDI"/>
    <property type="match status" value="1"/>
</dbReference>
<dbReference type="Proteomes" id="UP001605036">
    <property type="component" value="Unassembled WGS sequence"/>
</dbReference>
<dbReference type="EMBL" id="JBHFFA010000002">
    <property type="protein sequence ID" value="KAL2641661.1"/>
    <property type="molecule type" value="Genomic_DNA"/>
</dbReference>
<feature type="region of interest" description="Disordered" evidence="4">
    <location>
        <begin position="13"/>
        <end position="67"/>
    </location>
</feature>
<keyword evidence="6" id="KW-1185">Reference proteome</keyword>
<gene>
    <name evidence="5" type="ORF">R1flu_009248</name>
</gene>
<dbReference type="InterPro" id="IPR000406">
    <property type="entry name" value="Rho_GDI"/>
</dbReference>
<dbReference type="PANTHER" id="PTHR10980:SF3">
    <property type="entry name" value="LD16419P"/>
    <property type="match status" value="1"/>
</dbReference>
<reference evidence="5 6" key="1">
    <citation type="submission" date="2024-09" db="EMBL/GenBank/DDBJ databases">
        <title>Chromosome-scale assembly of Riccia fluitans.</title>
        <authorList>
            <person name="Paukszto L."/>
            <person name="Sawicki J."/>
            <person name="Karawczyk K."/>
            <person name="Piernik-Szablinska J."/>
            <person name="Szczecinska M."/>
            <person name="Mazdziarz M."/>
        </authorList>
    </citation>
    <scope>NUCLEOTIDE SEQUENCE [LARGE SCALE GENOMIC DNA]</scope>
    <source>
        <strain evidence="5">Rf_01</strain>
        <tissue evidence="5">Aerial parts of the thallus</tissue>
    </source>
</reference>
<dbReference type="Gene3D" id="2.70.50.30">
    <property type="entry name" value="Coagulation Factor XIII, subunit A, domain 1"/>
    <property type="match status" value="1"/>
</dbReference>
<dbReference type="PANTHER" id="PTHR10980">
    <property type="entry name" value="RHO GDP-DISSOCIATION INHIBITOR"/>
    <property type="match status" value="1"/>
</dbReference>
<evidence type="ECO:0000313" key="6">
    <source>
        <dbReference type="Proteomes" id="UP001605036"/>
    </source>
</evidence>
<feature type="compositionally biased region" description="Basic and acidic residues" evidence="4">
    <location>
        <begin position="20"/>
        <end position="34"/>
    </location>
</feature>